<dbReference type="PANTHER" id="PTHR14369">
    <property type="entry name" value="SURFEIT LOCUS PROTEIN 6"/>
    <property type="match status" value="1"/>
</dbReference>
<accession>A0ABC8M5R6</accession>
<comment type="caution">
    <text evidence="6">The sequence shown here is derived from an EMBL/GenBank/DDBJ whole genome shotgun (WGS) entry which is preliminary data.</text>
</comment>
<evidence type="ECO:0000313" key="6">
    <source>
        <dbReference type="EMBL" id="CAH8391292.1"/>
    </source>
</evidence>
<name>A0ABC8M5R6_ERUVS</name>
<evidence type="ECO:0000256" key="2">
    <source>
        <dbReference type="ARBA" id="ARBA00005904"/>
    </source>
</evidence>
<evidence type="ECO:0000256" key="1">
    <source>
        <dbReference type="ARBA" id="ARBA00004123"/>
    </source>
</evidence>
<feature type="region of interest" description="Disordered" evidence="4">
    <location>
        <begin position="1"/>
        <end position="21"/>
    </location>
</feature>
<keyword evidence="3" id="KW-0539">Nucleus</keyword>
<dbReference type="PANTHER" id="PTHR14369:SF0">
    <property type="entry name" value="SURFEIT LOCUS PROTEIN 6"/>
    <property type="match status" value="1"/>
</dbReference>
<comment type="subcellular location">
    <subcellularLocation>
        <location evidence="1">Nucleus</location>
    </subcellularLocation>
</comment>
<evidence type="ECO:0000313" key="7">
    <source>
        <dbReference type="Proteomes" id="UP001642260"/>
    </source>
</evidence>
<protein>
    <recommendedName>
        <fullName evidence="5">Ribosomal RNA-processing protein 14/surfeit locus protein 6 C-terminal domain-containing protein</fullName>
    </recommendedName>
</protein>
<dbReference type="InterPro" id="IPR007019">
    <property type="entry name" value="SURF6"/>
</dbReference>
<organism evidence="6 7">
    <name type="scientific">Eruca vesicaria subsp. sativa</name>
    <name type="common">Garden rocket</name>
    <name type="synonym">Eruca sativa</name>
    <dbReference type="NCBI Taxonomy" id="29727"/>
    <lineage>
        <taxon>Eukaryota</taxon>
        <taxon>Viridiplantae</taxon>
        <taxon>Streptophyta</taxon>
        <taxon>Embryophyta</taxon>
        <taxon>Tracheophyta</taxon>
        <taxon>Spermatophyta</taxon>
        <taxon>Magnoliopsida</taxon>
        <taxon>eudicotyledons</taxon>
        <taxon>Gunneridae</taxon>
        <taxon>Pentapetalae</taxon>
        <taxon>rosids</taxon>
        <taxon>malvids</taxon>
        <taxon>Brassicales</taxon>
        <taxon>Brassicaceae</taxon>
        <taxon>Brassiceae</taxon>
        <taxon>Eruca</taxon>
    </lineage>
</organism>
<dbReference type="Proteomes" id="UP001642260">
    <property type="component" value="Unassembled WGS sequence"/>
</dbReference>
<proteinExistence type="inferred from homology"/>
<evidence type="ECO:0000256" key="3">
    <source>
        <dbReference type="ARBA" id="ARBA00023242"/>
    </source>
</evidence>
<evidence type="ECO:0000259" key="5">
    <source>
        <dbReference type="Pfam" id="PF04935"/>
    </source>
</evidence>
<dbReference type="GO" id="GO:0005634">
    <property type="term" value="C:nucleus"/>
    <property type="evidence" value="ECO:0007669"/>
    <property type="project" value="UniProtKB-SubCell"/>
</dbReference>
<keyword evidence="7" id="KW-1185">Reference proteome</keyword>
<dbReference type="Pfam" id="PF04935">
    <property type="entry name" value="SURF6"/>
    <property type="match status" value="1"/>
</dbReference>
<comment type="similarity">
    <text evidence="2">Belongs to the SURF6 family.</text>
</comment>
<gene>
    <name evidence="6" type="ORF">ERUC_LOCUS43775</name>
</gene>
<reference evidence="6 7" key="1">
    <citation type="submission" date="2022-03" db="EMBL/GenBank/DDBJ databases">
        <authorList>
            <person name="Macdonald S."/>
            <person name="Ahmed S."/>
            <person name="Newling K."/>
        </authorList>
    </citation>
    <scope>NUCLEOTIDE SEQUENCE [LARGE SCALE GENOMIC DNA]</scope>
</reference>
<dbReference type="InterPro" id="IPR029190">
    <property type="entry name" value="Rrp14/SURF6_C"/>
</dbReference>
<feature type="domain" description="Ribosomal RNA-processing protein 14/surfeit locus protein 6 C-terminal" evidence="5">
    <location>
        <begin position="9"/>
        <end position="58"/>
    </location>
</feature>
<dbReference type="EMBL" id="CAKOAT010940709">
    <property type="protein sequence ID" value="CAH8391292.1"/>
    <property type="molecule type" value="Genomic_DNA"/>
</dbReference>
<dbReference type="AlphaFoldDB" id="A0ABC8M5R6"/>
<evidence type="ECO:0000256" key="4">
    <source>
        <dbReference type="SAM" id="MobiDB-lite"/>
    </source>
</evidence>
<sequence>MRNAILVGIHKERKRHEKNAEKWKERVEVQQKVRVEKQQKRSGNIADRIEQNKIRKKKLLRPGFEGCKEGFVNEGGK</sequence>